<organism evidence="1 2">
    <name type="scientific">Bodo saltans</name>
    <name type="common">Flagellated protozoan</name>
    <dbReference type="NCBI Taxonomy" id="75058"/>
    <lineage>
        <taxon>Eukaryota</taxon>
        <taxon>Discoba</taxon>
        <taxon>Euglenozoa</taxon>
        <taxon>Kinetoplastea</taxon>
        <taxon>Metakinetoplastina</taxon>
        <taxon>Eubodonida</taxon>
        <taxon>Bodonidae</taxon>
        <taxon>Bodo</taxon>
    </lineage>
</organism>
<reference evidence="2" key="1">
    <citation type="submission" date="2015-09" db="EMBL/GenBank/DDBJ databases">
        <authorList>
            <consortium name="Pathogen Informatics"/>
        </authorList>
    </citation>
    <scope>NUCLEOTIDE SEQUENCE [LARGE SCALE GENOMIC DNA]</scope>
    <source>
        <strain evidence="2">Lake Konstanz</strain>
    </source>
</reference>
<dbReference type="EMBL" id="CYKH01001019">
    <property type="protein sequence ID" value="CUG78243.1"/>
    <property type="molecule type" value="Genomic_DNA"/>
</dbReference>
<proteinExistence type="predicted"/>
<dbReference type="AlphaFoldDB" id="A0A0S4J0Q9"/>
<protein>
    <submittedName>
        <fullName evidence="1">Uncharacterized protein</fullName>
    </submittedName>
</protein>
<dbReference type="Proteomes" id="UP000051952">
    <property type="component" value="Unassembled WGS sequence"/>
</dbReference>
<evidence type="ECO:0000313" key="1">
    <source>
        <dbReference type="EMBL" id="CUG78243.1"/>
    </source>
</evidence>
<dbReference type="VEuPathDB" id="TriTrypDB:BSAL_85665"/>
<keyword evidence="2" id="KW-1185">Reference proteome</keyword>
<sequence>MLDVSPSVLPESTATITGAQEYERIVGIECRTPQSSTPSSAVPLNTERNGPWQTELLIASWDGVNTKLFAVGCSFTSSGGSERGEKRLLMSLCDRRDIIQASCSEVGPQKETIISFTERKL</sequence>
<name>A0A0S4J0Q9_BODSA</name>
<evidence type="ECO:0000313" key="2">
    <source>
        <dbReference type="Proteomes" id="UP000051952"/>
    </source>
</evidence>
<accession>A0A0S4J0Q9</accession>
<gene>
    <name evidence="1" type="ORF">BSAL_85665</name>
</gene>
<feature type="non-terminal residue" evidence="1">
    <location>
        <position position="121"/>
    </location>
</feature>